<evidence type="ECO:0000313" key="2">
    <source>
        <dbReference type="Proteomes" id="UP000762676"/>
    </source>
</evidence>
<name>A0AAV4IQH9_9GAST</name>
<dbReference type="Proteomes" id="UP000762676">
    <property type="component" value="Unassembled WGS sequence"/>
</dbReference>
<reference evidence="1 2" key="1">
    <citation type="journal article" date="2021" name="Elife">
        <title>Chloroplast acquisition without the gene transfer in kleptoplastic sea slugs, Plakobranchus ocellatus.</title>
        <authorList>
            <person name="Maeda T."/>
            <person name="Takahashi S."/>
            <person name="Yoshida T."/>
            <person name="Shimamura S."/>
            <person name="Takaki Y."/>
            <person name="Nagai Y."/>
            <person name="Toyoda A."/>
            <person name="Suzuki Y."/>
            <person name="Arimoto A."/>
            <person name="Ishii H."/>
            <person name="Satoh N."/>
            <person name="Nishiyama T."/>
            <person name="Hasebe M."/>
            <person name="Maruyama T."/>
            <person name="Minagawa J."/>
            <person name="Obokata J."/>
            <person name="Shigenobu S."/>
        </authorList>
    </citation>
    <scope>NUCLEOTIDE SEQUENCE [LARGE SCALE GENOMIC DNA]</scope>
</reference>
<organism evidence="1 2">
    <name type="scientific">Elysia marginata</name>
    <dbReference type="NCBI Taxonomy" id="1093978"/>
    <lineage>
        <taxon>Eukaryota</taxon>
        <taxon>Metazoa</taxon>
        <taxon>Spiralia</taxon>
        <taxon>Lophotrochozoa</taxon>
        <taxon>Mollusca</taxon>
        <taxon>Gastropoda</taxon>
        <taxon>Heterobranchia</taxon>
        <taxon>Euthyneura</taxon>
        <taxon>Panpulmonata</taxon>
        <taxon>Sacoglossa</taxon>
        <taxon>Placobranchoidea</taxon>
        <taxon>Plakobranchidae</taxon>
        <taxon>Elysia</taxon>
    </lineage>
</organism>
<accession>A0AAV4IQH9</accession>
<comment type="caution">
    <text evidence="1">The sequence shown here is derived from an EMBL/GenBank/DDBJ whole genome shotgun (WGS) entry which is preliminary data.</text>
</comment>
<keyword evidence="2" id="KW-1185">Reference proteome</keyword>
<dbReference type="Gene3D" id="3.50.50.60">
    <property type="entry name" value="FAD/NAD(P)-binding domain"/>
    <property type="match status" value="1"/>
</dbReference>
<dbReference type="SUPFAM" id="SSF51905">
    <property type="entry name" value="FAD/NAD(P)-binding domain"/>
    <property type="match status" value="1"/>
</dbReference>
<dbReference type="AlphaFoldDB" id="A0AAV4IQH9"/>
<sequence length="77" mass="8411">MSTRCQIRTKDGREHEIRFSVVINCGGPWAADVAEMAKIGLGDEELVYPLPVEPRFRSCAVSCALIISSDLDRSSVG</sequence>
<gene>
    <name evidence="1" type="ORF">ElyMa_001352400</name>
</gene>
<evidence type="ECO:0000313" key="1">
    <source>
        <dbReference type="EMBL" id="GFS11648.1"/>
    </source>
</evidence>
<protein>
    <submittedName>
        <fullName evidence="1">FAD-dependent oxidoreductase domain-containing protein</fullName>
    </submittedName>
</protein>
<dbReference type="EMBL" id="BMAT01002684">
    <property type="protein sequence ID" value="GFS11648.1"/>
    <property type="molecule type" value="Genomic_DNA"/>
</dbReference>
<dbReference type="Gene3D" id="3.30.9.10">
    <property type="entry name" value="D-Amino Acid Oxidase, subunit A, domain 2"/>
    <property type="match status" value="1"/>
</dbReference>
<dbReference type="InterPro" id="IPR036188">
    <property type="entry name" value="FAD/NAD-bd_sf"/>
</dbReference>
<proteinExistence type="predicted"/>